<dbReference type="AlphaFoldDB" id="J5SQE5"/>
<organism evidence="2 3">
    <name type="scientific">Trichosporon asahii var. asahii (strain ATCC 90039 / CBS 2479 / JCM 2466 / KCTC 7840 / NBRC 103889/ NCYC 2677 / UAMH 7654)</name>
    <name type="common">Yeast</name>
    <dbReference type="NCBI Taxonomy" id="1186058"/>
    <lineage>
        <taxon>Eukaryota</taxon>
        <taxon>Fungi</taxon>
        <taxon>Dikarya</taxon>
        <taxon>Basidiomycota</taxon>
        <taxon>Agaricomycotina</taxon>
        <taxon>Tremellomycetes</taxon>
        <taxon>Trichosporonales</taxon>
        <taxon>Trichosporonaceae</taxon>
        <taxon>Trichosporon</taxon>
    </lineage>
</organism>
<protein>
    <submittedName>
        <fullName evidence="2">Uncharacterized protein</fullName>
    </submittedName>
</protein>
<comment type="caution">
    <text evidence="2">The sequence shown here is derived from an EMBL/GenBank/DDBJ whole genome shotgun (WGS) entry which is preliminary data.</text>
</comment>
<proteinExistence type="predicted"/>
<accession>J5SQE5</accession>
<dbReference type="RefSeq" id="XP_014178046.1">
    <property type="nucleotide sequence ID" value="XM_014322571.1"/>
</dbReference>
<dbReference type="VEuPathDB" id="FungiDB:A1Q1_04194"/>
<evidence type="ECO:0000313" key="2">
    <source>
        <dbReference type="EMBL" id="EJT46951.1"/>
    </source>
</evidence>
<name>J5SQE5_TRIAS</name>
<evidence type="ECO:0000256" key="1">
    <source>
        <dbReference type="SAM" id="SignalP"/>
    </source>
</evidence>
<sequence>MVSFKFLVLLPAVAATFIHFPDKGDPCADKTRTVTTTIKTATSTSTSICSTPSKCTSTQTRYSCPTTTVPCSKTSTCTNQAKQCTYTSTSTCKAVAVKTTCRPWRQARADEIPEEMTNAERIKLGLPLRSVSDERRWFHKPPTGPSCKPTTTTVTKTSTCFTPAVTRSYTHYCLYKTVTTVPDPTIGTVTVTDRKCPTTTITNTPACWLPTVTTIYTATTTRTIGFC</sequence>
<dbReference type="EMBL" id="ALBS01000266">
    <property type="protein sequence ID" value="EJT46951.1"/>
    <property type="molecule type" value="Genomic_DNA"/>
</dbReference>
<reference evidence="2 3" key="1">
    <citation type="journal article" date="2012" name="Eukaryot. Cell">
        <title>Draft genome sequence of CBS 2479, the standard type strain of Trichosporon asahii.</title>
        <authorList>
            <person name="Yang R.Y."/>
            <person name="Li H.T."/>
            <person name="Zhu H."/>
            <person name="Zhou G.P."/>
            <person name="Wang M."/>
            <person name="Wang L."/>
        </authorList>
    </citation>
    <scope>NUCLEOTIDE SEQUENCE [LARGE SCALE GENOMIC DNA]</scope>
    <source>
        <strain evidence="3">ATCC 90039 / CBS 2479 / JCM 2466 / KCTC 7840 / NCYC 2677 / UAMH 7654</strain>
    </source>
</reference>
<feature type="chain" id="PRO_5013311364" evidence="1">
    <location>
        <begin position="16"/>
        <end position="227"/>
    </location>
</feature>
<dbReference type="OrthoDB" id="2596762at2759"/>
<feature type="signal peptide" evidence="1">
    <location>
        <begin position="1"/>
        <end position="15"/>
    </location>
</feature>
<dbReference type="HOGENOM" id="CLU_1220447_0_0_1"/>
<keyword evidence="1" id="KW-0732">Signal</keyword>
<dbReference type="GeneID" id="25987707"/>
<dbReference type="KEGG" id="tasa:A1Q1_04194"/>
<evidence type="ECO:0000313" key="3">
    <source>
        <dbReference type="Proteomes" id="UP000002748"/>
    </source>
</evidence>
<gene>
    <name evidence="2" type="ORF">A1Q1_04194</name>
</gene>
<dbReference type="Proteomes" id="UP000002748">
    <property type="component" value="Unassembled WGS sequence"/>
</dbReference>